<dbReference type="AlphaFoldDB" id="A0A9N8DY77"/>
<proteinExistence type="predicted"/>
<keyword evidence="1" id="KW-0732">Signal</keyword>
<protein>
    <submittedName>
        <fullName evidence="2">Uncharacterized protein</fullName>
    </submittedName>
</protein>
<name>A0A9N8DY77_9STRA</name>
<feature type="chain" id="PRO_5040454455" evidence="1">
    <location>
        <begin position="38"/>
        <end position="189"/>
    </location>
</feature>
<organism evidence="2 3">
    <name type="scientific">Seminavis robusta</name>
    <dbReference type="NCBI Taxonomy" id="568900"/>
    <lineage>
        <taxon>Eukaryota</taxon>
        <taxon>Sar</taxon>
        <taxon>Stramenopiles</taxon>
        <taxon>Ochrophyta</taxon>
        <taxon>Bacillariophyta</taxon>
        <taxon>Bacillariophyceae</taxon>
        <taxon>Bacillariophycidae</taxon>
        <taxon>Naviculales</taxon>
        <taxon>Naviculaceae</taxon>
        <taxon>Seminavis</taxon>
    </lineage>
</organism>
<gene>
    <name evidence="2" type="ORF">SEMRO_446_G144710.1</name>
</gene>
<comment type="caution">
    <text evidence="2">The sequence shown here is derived from an EMBL/GenBank/DDBJ whole genome shotgun (WGS) entry which is preliminary data.</text>
</comment>
<sequence>MTGISSRKREERNQSSSVTMNMLVKVCLFLMAAVALTHHNQVSAQIDCAGMNALSECMRPGDTTNATGQFICRRRYNPGLGQVTHQTLCIATSWGSSSDRCGCCATGCPTSCSELCPFAPGQGPPYGRWVYDWESITPYRMCVTPGRSLQLQQQNGNRWRCRQRNNWFSRTFYGEEPKWNSKGTADFWP</sequence>
<dbReference type="Proteomes" id="UP001153069">
    <property type="component" value="Unassembled WGS sequence"/>
</dbReference>
<dbReference type="EMBL" id="CAICTM010000445">
    <property type="protein sequence ID" value="CAB9510654.1"/>
    <property type="molecule type" value="Genomic_DNA"/>
</dbReference>
<reference evidence="2" key="1">
    <citation type="submission" date="2020-06" db="EMBL/GenBank/DDBJ databases">
        <authorList>
            <consortium name="Plant Systems Biology data submission"/>
        </authorList>
    </citation>
    <scope>NUCLEOTIDE SEQUENCE</scope>
    <source>
        <strain evidence="2">D6</strain>
    </source>
</reference>
<accession>A0A9N8DY77</accession>
<feature type="signal peptide" evidence="1">
    <location>
        <begin position="1"/>
        <end position="37"/>
    </location>
</feature>
<evidence type="ECO:0000313" key="3">
    <source>
        <dbReference type="Proteomes" id="UP001153069"/>
    </source>
</evidence>
<evidence type="ECO:0000256" key="1">
    <source>
        <dbReference type="SAM" id="SignalP"/>
    </source>
</evidence>
<evidence type="ECO:0000313" key="2">
    <source>
        <dbReference type="EMBL" id="CAB9510654.1"/>
    </source>
</evidence>
<keyword evidence="3" id="KW-1185">Reference proteome</keyword>